<feature type="chain" id="PRO_5024426837" evidence="2">
    <location>
        <begin position="28"/>
        <end position="1716"/>
    </location>
</feature>
<dbReference type="OrthoDB" id="2663432at2"/>
<gene>
    <name evidence="4" type="ORF">BCM02_11452</name>
</gene>
<dbReference type="EMBL" id="VNHS01000014">
    <property type="protein sequence ID" value="TYP69536.1"/>
    <property type="molecule type" value="Genomic_DNA"/>
</dbReference>
<feature type="domain" description="SLH" evidence="3">
    <location>
        <begin position="1661"/>
        <end position="1716"/>
    </location>
</feature>
<dbReference type="Gene3D" id="2.115.10.20">
    <property type="entry name" value="Glycosyl hydrolase domain, family 43"/>
    <property type="match status" value="1"/>
</dbReference>
<dbReference type="Pfam" id="PF12733">
    <property type="entry name" value="Cadherin-like"/>
    <property type="match status" value="8"/>
</dbReference>
<feature type="domain" description="SLH" evidence="3">
    <location>
        <begin position="1535"/>
        <end position="1595"/>
    </location>
</feature>
<sequence length="1716" mass="176281">MYRRLAAMLIMCALLAGLLPAPTPASAASGDFLAIAYGNGTYVAVGEGGVIKTSADGENWRETTVPNRAYTDVAYGNGVFAAVGDKGAIIVSENGSDWSHSASGVTAQLEGIIYQDGKFTAVGLGGAVTTSTDGVTWTSQTSSTSKNLGQLTYGNGLYVAAGSDAMLTSGDGVIWTERAVATNGESLVSVSYGDGMFVAVGGYYFGGGSGVVMTSVDGIAWTTRESGDATAYIEDVAYGNGKFMAVGKRGVILVSENGIDWQDRTAGTLADLKGITFADGKFMVAGTGRTILSPNEISSWIHPTSPTVSTLLDIAYGNGMFVATGQNGALVTSPDGVNWSSRVSVDATQMEGIAYGNSRFVAVGYGDKIITSEDGITWTDRTGPCCTSGVYHDLLFANGKFVAAYNGGAVKTSEDGITWTEHPSGTSSLLSDLAYGNGVFVGAGADGSIVTSTDGETWTLKYKSARGLLSVAYGNGMFVTGDDSGSVLTSSDGITWTKQPAGINNPITRITYGKGKFIAVGDNGTIASSANGVAWGDMTWITPRDLKAITYGNGTYVAVGAKGTIVHYRASDLSGLTVSAGTLTPAFDKGVYRYSVSVASGVDRISLMPTVEDAGATATVNAIPVASGSASGEIVLSVGNNPITVEVTTADGRTMQKYEVTVKRAVPPSTNANLSDLIVTSSSPLSPAFAPEIHSYRISVPYDNIDPFTVIPGAADAGSTIKVNGQVVPTGGISEAIELSVGETLVVIDVTAADGLTKTTYTVTVTREAPPSANLGSLTLSDGIALSPAFAPGTLAYTANVAHEVNRMSITATVSDATARLELYGGTRSGTLPSGTPYMVELKVGSNPILIRVTSEDSKTVTEYMVTVTRAPAPPSTDASLRILSFSAYGSLTPAFAPGTLNYTMNVDNGVSETSVSTDATDAGATVRINDQAGNYMGSIPLSVGDNRITIEVTAADGITKRTYTVTVTRAAPPLSGNSNLSSLTLSDGIALDKIFSSETLYYDADAAYEVSTLSVTPTVADVGATVKVNGAPVTSGTLSDSIPLHVGVTAIDIEVTAANGSQRTYTIWVTRAAVSVRASLSNLTLSDSVALSPAFAWDTVSYAAEVANDVSALTFTPTASTAGAKIAVNDKAVASGSASEPVTLNEGANTVSVAVTSADGTITHQYTVTVTRATALPSLSHLVLSGGAVLDPAFQPATTEYTAYVANGVSSLTVTPTAADAEAAIIVKDMMVASGTASDEVALKVGINSIPIFVMAADGMTSQTYMVTVVRSEAPAASKNATLSNLALSGGATLNPAFASGTTSYAASVANVVSSVTVTPTAAEAGAKVKVKDVVVVSGSASAPITLNVGANVVEVVVTAADGRTTKTYTVTVTREAAAVSPPTSPSTPTPPSNEPVVTRNGELTLPVGRSGEVSMGNAVKVSIPSGAAGQELRVKIEAVLNTEGLLTADETLASTIYEMTKNFTQNFEKPITLTFAFDPGLVKENQKPVIFYYDEAKREWIEVGGTAKGGEVSVEVDHFTKFAVFAVDKEEAAPTPAFNDIAGNWAEANIKRATSLGLVKGYEDGMFKPGHTITRAEFTVMLMNALKLPHAGGEPAFTDTAQIGAWAREAIAQAVEAGIVKGYKDGSFHPNAEITRAEMAAMIAAALELSIPVDAATGFADDNAIPAWAKGAVAAIKAHGLMEGAADGRFSSMAHATRAEAVTVLIRMLEQAEA</sequence>
<dbReference type="PROSITE" id="PS51272">
    <property type="entry name" value="SLH"/>
    <property type="match status" value="3"/>
</dbReference>
<dbReference type="Pfam" id="PF00395">
    <property type="entry name" value="SLH"/>
    <property type="match status" value="3"/>
</dbReference>
<feature type="compositionally biased region" description="Pro residues" evidence="1">
    <location>
        <begin position="1384"/>
        <end position="1395"/>
    </location>
</feature>
<dbReference type="RefSeq" id="WP_148932927.1">
    <property type="nucleotide sequence ID" value="NZ_VNHS01000014.1"/>
</dbReference>
<dbReference type="InterPro" id="IPR025883">
    <property type="entry name" value="Cadherin-like_domain"/>
</dbReference>
<evidence type="ECO:0000313" key="4">
    <source>
        <dbReference type="EMBL" id="TYP69536.1"/>
    </source>
</evidence>
<proteinExistence type="predicted"/>
<name>A0A5S5BTA1_9BACL</name>
<evidence type="ECO:0000313" key="5">
    <source>
        <dbReference type="Proteomes" id="UP000323257"/>
    </source>
</evidence>
<feature type="region of interest" description="Disordered" evidence="1">
    <location>
        <begin position="1378"/>
        <end position="1401"/>
    </location>
</feature>
<accession>A0A5S5BTA1</accession>
<reference evidence="4 5" key="1">
    <citation type="submission" date="2019-07" db="EMBL/GenBank/DDBJ databases">
        <title>Genomic Encyclopedia of Type Strains, Phase III (KMG-III): the genomes of soil and plant-associated and newly described type strains.</title>
        <authorList>
            <person name="Whitman W."/>
        </authorList>
    </citation>
    <scope>NUCLEOTIDE SEQUENCE [LARGE SCALE GENOMIC DNA]</scope>
    <source>
        <strain evidence="4 5">BL24</strain>
    </source>
</reference>
<keyword evidence="2" id="KW-0732">Signal</keyword>
<dbReference type="InterPro" id="IPR001119">
    <property type="entry name" value="SLH_dom"/>
</dbReference>
<dbReference type="PANTHER" id="PTHR14776:SF1">
    <property type="entry name" value="CADHERIN-LIKE AND PC-ESTERASE DOMAIN-CONTAINING PROTEIN 1"/>
    <property type="match status" value="1"/>
</dbReference>
<organism evidence="4 5">
    <name type="scientific">Paenibacillus methanolicus</name>
    <dbReference type="NCBI Taxonomy" id="582686"/>
    <lineage>
        <taxon>Bacteria</taxon>
        <taxon>Bacillati</taxon>
        <taxon>Bacillota</taxon>
        <taxon>Bacilli</taxon>
        <taxon>Bacillales</taxon>
        <taxon>Paenibacillaceae</taxon>
        <taxon>Paenibacillus</taxon>
    </lineage>
</organism>
<comment type="caution">
    <text evidence="4">The sequence shown here is derived from an EMBL/GenBank/DDBJ whole genome shotgun (WGS) entry which is preliminary data.</text>
</comment>
<dbReference type="InterPro" id="IPR023296">
    <property type="entry name" value="Glyco_hydro_beta-prop_sf"/>
</dbReference>
<dbReference type="Gene3D" id="2.60.220.30">
    <property type="match status" value="1"/>
</dbReference>
<evidence type="ECO:0000256" key="2">
    <source>
        <dbReference type="SAM" id="SignalP"/>
    </source>
</evidence>
<dbReference type="PANTHER" id="PTHR14776">
    <property type="entry name" value="CADHERIN-LIKE AND PC-ESTERASE DOMAIN-CONTAINING PROTEIN 1"/>
    <property type="match status" value="1"/>
</dbReference>
<feature type="signal peptide" evidence="2">
    <location>
        <begin position="1"/>
        <end position="27"/>
    </location>
</feature>
<evidence type="ECO:0000256" key="1">
    <source>
        <dbReference type="SAM" id="MobiDB-lite"/>
    </source>
</evidence>
<feature type="domain" description="SLH" evidence="3">
    <location>
        <begin position="1596"/>
        <end position="1659"/>
    </location>
</feature>
<dbReference type="SUPFAM" id="SSF110296">
    <property type="entry name" value="Oligoxyloglucan reducing end-specific cellobiohydrolase"/>
    <property type="match status" value="2"/>
</dbReference>
<evidence type="ECO:0000259" key="3">
    <source>
        <dbReference type="PROSITE" id="PS51272"/>
    </source>
</evidence>
<protein>
    <submittedName>
        <fullName evidence="4">Photosystem II stability/assembly factor-like uncharacterized protein</fullName>
    </submittedName>
</protein>
<keyword evidence="5" id="KW-1185">Reference proteome</keyword>
<dbReference type="Proteomes" id="UP000323257">
    <property type="component" value="Unassembled WGS sequence"/>
</dbReference>